<comment type="catalytic activity">
    <reaction evidence="19">
        <text>butanoyl-[ACP] + malonyl-[ACP] + H(+) = 3-oxohexanoyl-[ACP] + holo-[ACP] + CO2</text>
        <dbReference type="Rhea" id="RHEA:41820"/>
        <dbReference type="Rhea" id="RHEA-COMP:9623"/>
        <dbReference type="Rhea" id="RHEA-COMP:9628"/>
        <dbReference type="Rhea" id="RHEA-COMP:9629"/>
        <dbReference type="Rhea" id="RHEA-COMP:9685"/>
        <dbReference type="ChEBI" id="CHEBI:15378"/>
        <dbReference type="ChEBI" id="CHEBI:16526"/>
        <dbReference type="ChEBI" id="CHEBI:64479"/>
        <dbReference type="ChEBI" id="CHEBI:78449"/>
        <dbReference type="ChEBI" id="CHEBI:78454"/>
        <dbReference type="ChEBI" id="CHEBI:78456"/>
    </reaction>
    <physiologicalReaction direction="left-to-right" evidence="19">
        <dbReference type="Rhea" id="RHEA:41821"/>
    </physiologicalReaction>
</comment>
<dbReference type="GO" id="GO:0004315">
    <property type="term" value="F:3-oxoacyl-[acyl-carrier-protein] synthase activity"/>
    <property type="evidence" value="ECO:0007669"/>
    <property type="project" value="UniProtKB-EC"/>
</dbReference>
<dbReference type="InterPro" id="IPR004367">
    <property type="entry name" value="Cyclin_C-dom"/>
</dbReference>
<evidence type="ECO:0000256" key="13">
    <source>
        <dbReference type="ARBA" id="ARBA00044350"/>
    </source>
</evidence>
<evidence type="ECO:0000256" key="18">
    <source>
        <dbReference type="ARBA" id="ARBA00049109"/>
    </source>
</evidence>
<dbReference type="PROSITE" id="PS00292">
    <property type="entry name" value="CYCLINS"/>
    <property type="match status" value="1"/>
</dbReference>
<dbReference type="NCBIfam" id="NF005589">
    <property type="entry name" value="PRK07314.1"/>
    <property type="match status" value="1"/>
</dbReference>
<evidence type="ECO:0000256" key="3">
    <source>
        <dbReference type="ARBA" id="ARBA00013191"/>
    </source>
</evidence>
<evidence type="ECO:0000256" key="2">
    <source>
        <dbReference type="ARBA" id="ARBA00008467"/>
    </source>
</evidence>
<evidence type="ECO:0000256" key="24">
    <source>
        <dbReference type="RuleBase" id="RU003694"/>
    </source>
</evidence>
<dbReference type="InterPro" id="IPR014030">
    <property type="entry name" value="Ketoacyl_synth_N"/>
</dbReference>
<evidence type="ECO:0000256" key="6">
    <source>
        <dbReference type="ARBA" id="ARBA00022679"/>
    </source>
</evidence>
<dbReference type="PROSITE" id="PS00606">
    <property type="entry name" value="KS3_1"/>
    <property type="match status" value="1"/>
</dbReference>
<accession>A0AAW0T9J3</accession>
<dbReference type="InterPro" id="IPR036915">
    <property type="entry name" value="Cyclin-like_sf"/>
</dbReference>
<evidence type="ECO:0000256" key="12">
    <source>
        <dbReference type="ARBA" id="ARBA00023315"/>
    </source>
</evidence>
<dbReference type="NCBIfam" id="TIGR03150">
    <property type="entry name" value="fabF"/>
    <property type="match status" value="1"/>
</dbReference>
<evidence type="ECO:0000256" key="4">
    <source>
        <dbReference type="ARBA" id="ARBA00022516"/>
    </source>
</evidence>
<dbReference type="SMART" id="SM00825">
    <property type="entry name" value="PKS_KS"/>
    <property type="match status" value="1"/>
</dbReference>
<dbReference type="Pfam" id="PF02984">
    <property type="entry name" value="Cyclin_C"/>
    <property type="match status" value="1"/>
</dbReference>
<dbReference type="Pfam" id="PF02801">
    <property type="entry name" value="Ketoacyl-synt_C"/>
    <property type="match status" value="1"/>
</dbReference>
<feature type="compositionally biased region" description="Basic and acidic residues" evidence="25">
    <location>
        <begin position="148"/>
        <end position="158"/>
    </location>
</feature>
<evidence type="ECO:0000256" key="9">
    <source>
        <dbReference type="ARBA" id="ARBA00023127"/>
    </source>
</evidence>
<evidence type="ECO:0000256" key="25">
    <source>
        <dbReference type="SAM" id="MobiDB-lite"/>
    </source>
</evidence>
<keyword evidence="8" id="KW-0443">Lipid metabolism</keyword>
<evidence type="ECO:0000256" key="19">
    <source>
        <dbReference type="ARBA" id="ARBA00049449"/>
    </source>
</evidence>
<dbReference type="FunFam" id="3.40.47.10:FF:000024">
    <property type="entry name" value="3-oxoacyl-[acyl-carrier-protein] synthase, mitochondrial"/>
    <property type="match status" value="1"/>
</dbReference>
<evidence type="ECO:0000256" key="11">
    <source>
        <dbReference type="ARBA" id="ARBA00023306"/>
    </source>
</evidence>
<comment type="pathway">
    <text evidence="1">Lipid metabolism; fatty acid biosynthesis.</text>
</comment>
<dbReference type="PROSITE" id="PS52004">
    <property type="entry name" value="KS3_2"/>
    <property type="match status" value="1"/>
</dbReference>
<evidence type="ECO:0000256" key="21">
    <source>
        <dbReference type="ARBA" id="ARBA00054575"/>
    </source>
</evidence>
<name>A0AAW0T9J3_SCYPA</name>
<keyword evidence="11" id="KW-0131">Cell cycle</keyword>
<evidence type="ECO:0000256" key="1">
    <source>
        <dbReference type="ARBA" id="ARBA00005194"/>
    </source>
</evidence>
<gene>
    <name evidence="27" type="ORF">O3P69_015982</name>
</gene>
<dbReference type="SUPFAM" id="SSF47954">
    <property type="entry name" value="Cyclin-like"/>
    <property type="match status" value="2"/>
</dbReference>
<evidence type="ECO:0000256" key="5">
    <source>
        <dbReference type="ARBA" id="ARBA00022618"/>
    </source>
</evidence>
<comment type="catalytic activity">
    <reaction evidence="20">
        <text>octanoyl-[ACP] + malonyl-[ACP] + H(+) = 3-oxodecanoyl-[ACP] + holo-[ACP] + CO2</text>
        <dbReference type="Rhea" id="RHEA:41852"/>
        <dbReference type="Rhea" id="RHEA-COMP:9623"/>
        <dbReference type="Rhea" id="RHEA-COMP:9636"/>
        <dbReference type="Rhea" id="RHEA-COMP:9637"/>
        <dbReference type="Rhea" id="RHEA-COMP:9685"/>
        <dbReference type="ChEBI" id="CHEBI:15378"/>
        <dbReference type="ChEBI" id="CHEBI:16526"/>
        <dbReference type="ChEBI" id="CHEBI:64479"/>
        <dbReference type="ChEBI" id="CHEBI:78449"/>
        <dbReference type="ChEBI" id="CHEBI:78463"/>
        <dbReference type="ChEBI" id="CHEBI:78464"/>
    </reaction>
    <physiologicalReaction direction="left-to-right" evidence="20">
        <dbReference type="Rhea" id="RHEA:41853"/>
    </physiologicalReaction>
</comment>
<sequence>MHIDEDQENRVPAHRRLKREAGTSGTRSASFGLQGNNSRRPVLCPIGSSNVRKQPVRAAKQGVSYETGVPQQSDENAGAIQKTLSTSSLQSFTIHQDSTSSLPSSTSISGSQAATCATTTSSSSSSSNKSSLSLSQSHSTSLPAVRQPLRERKVKPTQDESPEIIDLDPSITSLHRSSDSSEASGGGEVMDMSVCEDDLLVSDSSPREDLLHARTDDVFDVPEYASDIYHYSRQAEVFHKPRANYMSKQMDITANMRWILVDWLVEVAEEYSLHAETLYLAVSYIDRFLSHMSVKRDKLQLVGTTAMFIAAKFEEIYPPDVSQFAYITDNTYKVGQILRMEHLILKVLSFDMAVPTAHFFVNKFSRLLKTPEEVVHLALFLAEMSMLDCDPFLRYLPSLIAASAVALANHTQGRVAWPQHMAEWTGYTLEDLRECYVNLYRAFSRVQEPQQHAIRDKYKSNKWHGVSQLTPRSTFPWTNTWFSISVMIASPHLQCHERGVACLALSRWEFMASYSPAYCRRMGGVRRVVVTGLGLVTPLGVGAPHTWLRLTAGRVATVALTDESYAQVPCRVGARVPRGEGEGELHLPAHFTPSQLRTMTPATSFALVAAREALGDAGWRPESEDERARTGVALGMGMVDLEDVLATGAALQDRYSRVSPYFVPRILTNMAAGQISMEHGLEGPNHSVSTACATGAHAVGDAFRFIKHDHADVMVCGGTEACINPLSLAGFCRLRALATSFNQAPEKASRPFDTKREGFVMGEGAGVMVLEELSHARARGATVYAEVLGYGATGDAYHYTAPREDGRGAVRAMTAALKEAGVAPTEVGYINAHATSTPLGDAVEAQAIREVFQGHAAALGVSSVKGALGHLLGAAGAVEAVLTAIACHAGFLPPTANLEEPDPALGLDLVADEGRAWLQDSPKRVALTNSFGFGGTNASLCLAACD</sequence>
<comment type="catalytic activity">
    <reaction evidence="15">
        <text>tetradecanoyl-[ACP] + malonyl-[ACP] + H(+) = 3-oxohexadecanoyl-[ACP] + holo-[ACP] + CO2</text>
        <dbReference type="Rhea" id="RHEA:41900"/>
        <dbReference type="Rhea" id="RHEA-COMP:9623"/>
        <dbReference type="Rhea" id="RHEA-COMP:9648"/>
        <dbReference type="Rhea" id="RHEA-COMP:9649"/>
        <dbReference type="Rhea" id="RHEA-COMP:9685"/>
        <dbReference type="ChEBI" id="CHEBI:15378"/>
        <dbReference type="ChEBI" id="CHEBI:16526"/>
        <dbReference type="ChEBI" id="CHEBI:64479"/>
        <dbReference type="ChEBI" id="CHEBI:78449"/>
        <dbReference type="ChEBI" id="CHEBI:78477"/>
        <dbReference type="ChEBI" id="CHEBI:78478"/>
    </reaction>
    <physiologicalReaction direction="left-to-right" evidence="15">
        <dbReference type="Rhea" id="RHEA:41901"/>
    </physiologicalReaction>
</comment>
<protein>
    <recommendedName>
        <fullName evidence="22">3-oxoacyl-[acyl-carrier-protein] synthase, mitochondrial</fullName>
        <ecNumber evidence="3">2.3.1.41</ecNumber>
    </recommendedName>
    <alternativeName>
        <fullName evidence="13">Beta-ketoacyl-ACP synthase</fullName>
    </alternativeName>
</protein>
<evidence type="ECO:0000256" key="17">
    <source>
        <dbReference type="ARBA" id="ARBA00048506"/>
    </source>
</evidence>
<feature type="region of interest" description="Disordered" evidence="25">
    <location>
        <begin position="1"/>
        <end position="75"/>
    </location>
</feature>
<dbReference type="InterPro" id="IPR000794">
    <property type="entry name" value="Beta-ketoacyl_synthase"/>
</dbReference>
<dbReference type="InterPro" id="IPR018201">
    <property type="entry name" value="Ketoacyl_synth_AS"/>
</dbReference>
<dbReference type="CDD" id="cd00834">
    <property type="entry name" value="KAS_I_II"/>
    <property type="match status" value="1"/>
</dbReference>
<keyword evidence="7" id="KW-0276">Fatty acid metabolism</keyword>
<evidence type="ECO:0000256" key="15">
    <source>
        <dbReference type="ARBA" id="ARBA00047451"/>
    </source>
</evidence>
<dbReference type="GO" id="GO:0006633">
    <property type="term" value="P:fatty acid biosynthetic process"/>
    <property type="evidence" value="ECO:0007669"/>
    <property type="project" value="UniProtKB-KW"/>
</dbReference>
<keyword evidence="9 23" id="KW-0195">Cyclin</keyword>
<comment type="similarity">
    <text evidence="23">Belongs to the cyclin family.</text>
</comment>
<dbReference type="Pfam" id="PF00134">
    <property type="entry name" value="Cyclin_N"/>
    <property type="match status" value="1"/>
</dbReference>
<comment type="caution">
    <text evidence="27">The sequence shown here is derived from an EMBL/GenBank/DDBJ whole genome shotgun (WGS) entry which is preliminary data.</text>
</comment>
<dbReference type="GO" id="GO:0000278">
    <property type="term" value="P:mitotic cell cycle"/>
    <property type="evidence" value="ECO:0007669"/>
    <property type="project" value="UniProtKB-ARBA"/>
</dbReference>
<dbReference type="CDD" id="cd20504">
    <property type="entry name" value="CYCLIN_CCNA_rpt1"/>
    <property type="match status" value="1"/>
</dbReference>
<dbReference type="Proteomes" id="UP001487740">
    <property type="component" value="Unassembled WGS sequence"/>
</dbReference>
<dbReference type="SUPFAM" id="SSF53901">
    <property type="entry name" value="Thiolase-like"/>
    <property type="match status" value="2"/>
</dbReference>
<evidence type="ECO:0000313" key="27">
    <source>
        <dbReference type="EMBL" id="KAK8383919.1"/>
    </source>
</evidence>
<dbReference type="FunFam" id="1.10.472.10:FF:000001">
    <property type="entry name" value="G2/mitotic-specific cyclin"/>
    <property type="match status" value="1"/>
</dbReference>
<comment type="function">
    <text evidence="21">May play a role in the biosynthesis of lipoic acid as well as longer chain fatty acids required for optimal mitochondrial function.</text>
</comment>
<feature type="compositionally biased region" description="Polar residues" evidence="25">
    <location>
        <begin position="23"/>
        <end position="39"/>
    </location>
</feature>
<dbReference type="SMART" id="SM01332">
    <property type="entry name" value="Cyclin_C"/>
    <property type="match status" value="1"/>
</dbReference>
<evidence type="ECO:0000256" key="8">
    <source>
        <dbReference type="ARBA" id="ARBA00023098"/>
    </source>
</evidence>
<dbReference type="Gene3D" id="1.10.472.10">
    <property type="entry name" value="Cyclin-like"/>
    <property type="match status" value="2"/>
</dbReference>
<dbReference type="Pfam" id="PF00109">
    <property type="entry name" value="ketoacyl-synt"/>
    <property type="match status" value="1"/>
</dbReference>
<dbReference type="InterPro" id="IPR020841">
    <property type="entry name" value="PKS_Beta-ketoAc_synthase_dom"/>
</dbReference>
<keyword evidence="6 24" id="KW-0808">Transferase</keyword>
<dbReference type="EMBL" id="JARAKH010000036">
    <property type="protein sequence ID" value="KAK8383919.1"/>
    <property type="molecule type" value="Genomic_DNA"/>
</dbReference>
<evidence type="ECO:0000256" key="10">
    <source>
        <dbReference type="ARBA" id="ARBA00023160"/>
    </source>
</evidence>
<keyword evidence="5" id="KW-0132">Cell division</keyword>
<dbReference type="GO" id="GO:0051301">
    <property type="term" value="P:cell division"/>
    <property type="evidence" value="ECO:0007669"/>
    <property type="project" value="UniProtKB-KW"/>
</dbReference>
<feature type="compositionally biased region" description="Low complexity" evidence="25">
    <location>
        <begin position="117"/>
        <end position="142"/>
    </location>
</feature>
<dbReference type="GO" id="GO:0005739">
    <property type="term" value="C:mitochondrion"/>
    <property type="evidence" value="ECO:0007669"/>
    <property type="project" value="TreeGrafter"/>
</dbReference>
<keyword evidence="28" id="KW-1185">Reference proteome</keyword>
<evidence type="ECO:0000256" key="22">
    <source>
        <dbReference type="ARBA" id="ARBA00072686"/>
    </source>
</evidence>
<comment type="similarity">
    <text evidence="2 24">Belongs to the thiolase-like superfamily. Beta-ketoacyl-ACP synthases family.</text>
</comment>
<comment type="catalytic activity">
    <reaction evidence="18">
        <text>decanoyl-[ACP] + malonyl-[ACP] + H(+) = 3-oxododecanoyl-[ACP] + holo-[ACP] + CO2</text>
        <dbReference type="Rhea" id="RHEA:41868"/>
        <dbReference type="Rhea" id="RHEA-COMP:9623"/>
        <dbReference type="Rhea" id="RHEA-COMP:9640"/>
        <dbReference type="Rhea" id="RHEA-COMP:9641"/>
        <dbReference type="Rhea" id="RHEA-COMP:9685"/>
        <dbReference type="ChEBI" id="CHEBI:15378"/>
        <dbReference type="ChEBI" id="CHEBI:16526"/>
        <dbReference type="ChEBI" id="CHEBI:64479"/>
        <dbReference type="ChEBI" id="CHEBI:78449"/>
        <dbReference type="ChEBI" id="CHEBI:78468"/>
        <dbReference type="ChEBI" id="CHEBI:78469"/>
    </reaction>
    <physiologicalReaction direction="left-to-right" evidence="18">
        <dbReference type="Rhea" id="RHEA:41869"/>
    </physiologicalReaction>
</comment>
<evidence type="ECO:0000256" key="14">
    <source>
        <dbReference type="ARBA" id="ARBA00047394"/>
    </source>
</evidence>
<dbReference type="InterPro" id="IPR006671">
    <property type="entry name" value="Cyclin_N"/>
</dbReference>
<comment type="catalytic activity">
    <reaction evidence="14">
        <text>hexanoyl-[ACP] + malonyl-[ACP] + H(+) = 3-oxooctanoyl-[ACP] + holo-[ACP] + CO2</text>
        <dbReference type="Rhea" id="RHEA:41836"/>
        <dbReference type="Rhea" id="RHEA-COMP:9623"/>
        <dbReference type="Rhea" id="RHEA-COMP:9632"/>
        <dbReference type="Rhea" id="RHEA-COMP:9633"/>
        <dbReference type="Rhea" id="RHEA-COMP:9685"/>
        <dbReference type="ChEBI" id="CHEBI:15378"/>
        <dbReference type="ChEBI" id="CHEBI:16526"/>
        <dbReference type="ChEBI" id="CHEBI:64479"/>
        <dbReference type="ChEBI" id="CHEBI:78449"/>
        <dbReference type="ChEBI" id="CHEBI:78459"/>
        <dbReference type="ChEBI" id="CHEBI:78460"/>
    </reaction>
    <physiologicalReaction direction="left-to-right" evidence="14">
        <dbReference type="Rhea" id="RHEA:41837"/>
    </physiologicalReaction>
</comment>
<evidence type="ECO:0000256" key="16">
    <source>
        <dbReference type="ARBA" id="ARBA00047578"/>
    </source>
</evidence>
<dbReference type="SMART" id="SM00385">
    <property type="entry name" value="CYCLIN"/>
    <property type="match status" value="2"/>
</dbReference>
<reference evidence="27 28" key="1">
    <citation type="submission" date="2023-03" db="EMBL/GenBank/DDBJ databases">
        <title>High-quality genome of Scylla paramamosain provides insights in environmental adaptation.</title>
        <authorList>
            <person name="Zhang L."/>
        </authorList>
    </citation>
    <scope>NUCLEOTIDE SEQUENCE [LARGE SCALE GENOMIC DNA]</scope>
    <source>
        <strain evidence="27">LZ_2023a</strain>
        <tissue evidence="27">Muscle</tissue>
    </source>
</reference>
<keyword evidence="12" id="KW-0012">Acyltransferase</keyword>
<keyword evidence="4" id="KW-0444">Lipid biosynthesis</keyword>
<dbReference type="InterPro" id="IPR048258">
    <property type="entry name" value="Cyclins_cyclin-box"/>
</dbReference>
<organism evidence="27 28">
    <name type="scientific">Scylla paramamosain</name>
    <name type="common">Mud crab</name>
    <dbReference type="NCBI Taxonomy" id="85552"/>
    <lineage>
        <taxon>Eukaryota</taxon>
        <taxon>Metazoa</taxon>
        <taxon>Ecdysozoa</taxon>
        <taxon>Arthropoda</taxon>
        <taxon>Crustacea</taxon>
        <taxon>Multicrustacea</taxon>
        <taxon>Malacostraca</taxon>
        <taxon>Eumalacostraca</taxon>
        <taxon>Eucarida</taxon>
        <taxon>Decapoda</taxon>
        <taxon>Pleocyemata</taxon>
        <taxon>Brachyura</taxon>
        <taxon>Eubrachyura</taxon>
        <taxon>Portunoidea</taxon>
        <taxon>Portunidae</taxon>
        <taxon>Portuninae</taxon>
        <taxon>Scylla</taxon>
    </lineage>
</organism>
<dbReference type="AlphaFoldDB" id="A0AAW0T9J3"/>
<comment type="catalytic activity">
    <reaction evidence="16">
        <text>dodecanoyl-[ACP] + malonyl-[ACP] + H(+) = 3-oxotetradecanoyl-[ACP] + holo-[ACP] + CO2</text>
        <dbReference type="Rhea" id="RHEA:41884"/>
        <dbReference type="Rhea" id="RHEA-COMP:9623"/>
        <dbReference type="Rhea" id="RHEA-COMP:9644"/>
        <dbReference type="Rhea" id="RHEA-COMP:9645"/>
        <dbReference type="Rhea" id="RHEA-COMP:9685"/>
        <dbReference type="ChEBI" id="CHEBI:15378"/>
        <dbReference type="ChEBI" id="CHEBI:16526"/>
        <dbReference type="ChEBI" id="CHEBI:64479"/>
        <dbReference type="ChEBI" id="CHEBI:65264"/>
        <dbReference type="ChEBI" id="CHEBI:78449"/>
        <dbReference type="ChEBI" id="CHEBI:78473"/>
    </reaction>
    <physiologicalReaction direction="left-to-right" evidence="16">
        <dbReference type="Rhea" id="RHEA:41885"/>
    </physiologicalReaction>
</comment>
<proteinExistence type="inferred from homology"/>
<evidence type="ECO:0000256" key="23">
    <source>
        <dbReference type="RuleBase" id="RU000383"/>
    </source>
</evidence>
<dbReference type="InterPro" id="IPR014031">
    <property type="entry name" value="Ketoacyl_synth_C"/>
</dbReference>
<evidence type="ECO:0000256" key="20">
    <source>
        <dbReference type="ARBA" id="ARBA00049533"/>
    </source>
</evidence>
<feature type="domain" description="Ketosynthase family 3 (KS3)" evidence="26">
    <location>
        <begin position="525"/>
        <end position="944"/>
    </location>
</feature>
<dbReference type="InterPro" id="IPR017568">
    <property type="entry name" value="3-oxoacyl-ACP_synth-2"/>
</dbReference>
<dbReference type="InterPro" id="IPR013763">
    <property type="entry name" value="Cyclin-like_dom"/>
</dbReference>
<evidence type="ECO:0000313" key="28">
    <source>
        <dbReference type="Proteomes" id="UP001487740"/>
    </source>
</evidence>
<evidence type="ECO:0000256" key="7">
    <source>
        <dbReference type="ARBA" id="ARBA00022832"/>
    </source>
</evidence>
<feature type="region of interest" description="Disordered" evidence="25">
    <location>
        <begin position="117"/>
        <end position="189"/>
    </location>
</feature>
<keyword evidence="10" id="KW-0275">Fatty acid biosynthesis</keyword>
<dbReference type="EC" id="2.3.1.41" evidence="3"/>
<dbReference type="FunFam" id="3.40.47.10:FF:000015">
    <property type="entry name" value="3-oxoacyl-[acyl-carrier-protein] synthase, mitochondrial"/>
    <property type="match status" value="1"/>
</dbReference>
<comment type="catalytic activity">
    <reaction evidence="17">
        <text>a fatty acyl-[ACP] + malonyl-[ACP] + H(+) = a 3-oxoacyl-[ACP] + holo-[ACP] + CO2</text>
        <dbReference type="Rhea" id="RHEA:22836"/>
        <dbReference type="Rhea" id="RHEA-COMP:9623"/>
        <dbReference type="Rhea" id="RHEA-COMP:9685"/>
        <dbReference type="Rhea" id="RHEA-COMP:9916"/>
        <dbReference type="Rhea" id="RHEA-COMP:14125"/>
        <dbReference type="ChEBI" id="CHEBI:15378"/>
        <dbReference type="ChEBI" id="CHEBI:16526"/>
        <dbReference type="ChEBI" id="CHEBI:64479"/>
        <dbReference type="ChEBI" id="CHEBI:78449"/>
        <dbReference type="ChEBI" id="CHEBI:78776"/>
        <dbReference type="ChEBI" id="CHEBI:138651"/>
        <dbReference type="EC" id="2.3.1.41"/>
    </reaction>
    <physiologicalReaction direction="left-to-right" evidence="17">
        <dbReference type="Rhea" id="RHEA:22837"/>
    </physiologicalReaction>
</comment>
<evidence type="ECO:0000259" key="26">
    <source>
        <dbReference type="PROSITE" id="PS52004"/>
    </source>
</evidence>
<dbReference type="Gene3D" id="3.40.47.10">
    <property type="match status" value="2"/>
</dbReference>
<dbReference type="PANTHER" id="PTHR11712">
    <property type="entry name" value="POLYKETIDE SYNTHASE-RELATED"/>
    <property type="match status" value="1"/>
</dbReference>
<dbReference type="PANTHER" id="PTHR11712:SF336">
    <property type="entry name" value="3-OXOACYL-[ACYL-CARRIER-PROTEIN] SYNTHASE, MITOCHONDRIAL"/>
    <property type="match status" value="1"/>
</dbReference>
<dbReference type="InterPro" id="IPR016039">
    <property type="entry name" value="Thiolase-like"/>
</dbReference>
<feature type="compositionally biased region" description="Basic and acidic residues" evidence="25">
    <location>
        <begin position="1"/>
        <end position="11"/>
    </location>
</feature>